<dbReference type="PIRSF" id="PIRSF000232">
    <property type="entry name" value="YdjA"/>
    <property type="match status" value="1"/>
</dbReference>
<dbReference type="RefSeq" id="WP_345337732.1">
    <property type="nucleotide sequence ID" value="NZ_BAABLI010000003.1"/>
</dbReference>
<evidence type="ECO:0000256" key="5">
    <source>
        <dbReference type="ARBA" id="ARBA00022857"/>
    </source>
</evidence>
<comment type="cofactor">
    <cofactor evidence="1 8">
        <name>FMN</name>
        <dbReference type="ChEBI" id="CHEBI:58210"/>
    </cofactor>
</comment>
<dbReference type="Pfam" id="PF00881">
    <property type="entry name" value="Nitroreductase"/>
    <property type="match status" value="1"/>
</dbReference>
<evidence type="ECO:0000256" key="6">
    <source>
        <dbReference type="ARBA" id="ARBA00023002"/>
    </source>
</evidence>
<keyword evidence="6 8" id="KW-0560">Oxidoreductase</keyword>
<dbReference type="NCBIfam" id="NF008088">
    <property type="entry name" value="PRK10828.1"/>
    <property type="match status" value="1"/>
</dbReference>
<evidence type="ECO:0000313" key="11">
    <source>
        <dbReference type="Proteomes" id="UP001597380"/>
    </source>
</evidence>
<organism evidence="10 11">
    <name type="scientific">Corallincola platygyrae</name>
    <dbReference type="NCBI Taxonomy" id="1193278"/>
    <lineage>
        <taxon>Bacteria</taxon>
        <taxon>Pseudomonadati</taxon>
        <taxon>Pseudomonadota</taxon>
        <taxon>Gammaproteobacteria</taxon>
        <taxon>Alteromonadales</taxon>
        <taxon>Psychromonadaceae</taxon>
        <taxon>Corallincola</taxon>
    </lineage>
</organism>
<comment type="similarity">
    <text evidence="2 8">Belongs to the nitroreductase family.</text>
</comment>
<dbReference type="InterPro" id="IPR026021">
    <property type="entry name" value="YdjA-like"/>
</dbReference>
<evidence type="ECO:0000256" key="7">
    <source>
        <dbReference type="ARBA" id="ARBA00023027"/>
    </source>
</evidence>
<keyword evidence="4 8" id="KW-0288">FMN</keyword>
<dbReference type="SUPFAM" id="SSF55469">
    <property type="entry name" value="FMN-dependent nitroreductase-like"/>
    <property type="match status" value="1"/>
</dbReference>
<dbReference type="InterPro" id="IPR029479">
    <property type="entry name" value="Nitroreductase"/>
</dbReference>
<keyword evidence="5 8" id="KW-0521">NADP</keyword>
<dbReference type="CDD" id="cd02135">
    <property type="entry name" value="YdjA-like"/>
    <property type="match status" value="1"/>
</dbReference>
<evidence type="ECO:0000256" key="8">
    <source>
        <dbReference type="PIRNR" id="PIRNR000232"/>
    </source>
</evidence>
<keyword evidence="11" id="KW-1185">Reference proteome</keyword>
<evidence type="ECO:0000256" key="4">
    <source>
        <dbReference type="ARBA" id="ARBA00022643"/>
    </source>
</evidence>
<dbReference type="PANTHER" id="PTHR43821:SF1">
    <property type="entry name" value="NAD(P)H NITROREDUCTASE YDJA-RELATED"/>
    <property type="match status" value="1"/>
</dbReference>
<evidence type="ECO:0000256" key="2">
    <source>
        <dbReference type="ARBA" id="ARBA00007118"/>
    </source>
</evidence>
<gene>
    <name evidence="10" type="ORF">ACFSJ3_00405</name>
</gene>
<dbReference type="PANTHER" id="PTHR43821">
    <property type="entry name" value="NAD(P)H NITROREDUCTASE YDJA-RELATED"/>
    <property type="match status" value="1"/>
</dbReference>
<dbReference type="InterPro" id="IPR052530">
    <property type="entry name" value="NAD(P)H_nitroreductase"/>
</dbReference>
<dbReference type="Gene3D" id="3.40.109.10">
    <property type="entry name" value="NADH Oxidase"/>
    <property type="match status" value="1"/>
</dbReference>
<evidence type="ECO:0000259" key="9">
    <source>
        <dbReference type="Pfam" id="PF00881"/>
    </source>
</evidence>
<evidence type="ECO:0000256" key="1">
    <source>
        <dbReference type="ARBA" id="ARBA00001917"/>
    </source>
</evidence>
<protein>
    <recommendedName>
        <fullName evidence="8">Putative NAD(P)H nitroreductase</fullName>
        <ecNumber evidence="8">1.-.-.-</ecNumber>
    </recommendedName>
</protein>
<name>A0ABW4XG15_9GAMM</name>
<evidence type="ECO:0000313" key="10">
    <source>
        <dbReference type="EMBL" id="MFD2094432.1"/>
    </source>
</evidence>
<dbReference type="EMBL" id="JBHUHT010000003">
    <property type="protein sequence ID" value="MFD2094432.1"/>
    <property type="molecule type" value="Genomic_DNA"/>
</dbReference>
<feature type="domain" description="Nitroreductase" evidence="9">
    <location>
        <begin position="21"/>
        <end position="161"/>
    </location>
</feature>
<keyword evidence="3 8" id="KW-0285">Flavoprotein</keyword>
<dbReference type="InterPro" id="IPR000415">
    <property type="entry name" value="Nitroreductase-like"/>
</dbReference>
<keyword evidence="7 8" id="KW-0520">NAD</keyword>
<dbReference type="Proteomes" id="UP001597380">
    <property type="component" value="Unassembled WGS sequence"/>
</dbReference>
<dbReference type="EC" id="1.-.-.-" evidence="8"/>
<proteinExistence type="inferred from homology"/>
<accession>A0ABW4XG15</accession>
<reference evidence="11" key="1">
    <citation type="journal article" date="2019" name="Int. J. Syst. Evol. Microbiol.">
        <title>The Global Catalogue of Microorganisms (GCM) 10K type strain sequencing project: providing services to taxonomists for standard genome sequencing and annotation.</title>
        <authorList>
            <consortium name="The Broad Institute Genomics Platform"/>
            <consortium name="The Broad Institute Genome Sequencing Center for Infectious Disease"/>
            <person name="Wu L."/>
            <person name="Ma J."/>
        </authorList>
    </citation>
    <scope>NUCLEOTIDE SEQUENCE [LARGE SCALE GENOMIC DNA]</scope>
    <source>
        <strain evidence="11">CGMCC 1.10992</strain>
    </source>
</reference>
<comment type="caution">
    <text evidence="10">The sequence shown here is derived from an EMBL/GenBank/DDBJ whole genome shotgun (WGS) entry which is preliminary data.</text>
</comment>
<sequence length="182" mass="19732">MQVIDLLINRCSQPQLKAPAPQGQALENIFQAALRVPDHGRLQPWRYLVVEGEGLTRLGKIFADVSAAEGAPEDKVARAAKMPLRAPMIIVGIASPKEHPNVPRSEQVISAGCAMMAMQQAAYAQDFGGMWRSGALSHHPKVLEALGLESHEEIVGFLYLGTTAQEPPAAPILHSDDFFAKF</sequence>
<evidence type="ECO:0000256" key="3">
    <source>
        <dbReference type="ARBA" id="ARBA00022630"/>
    </source>
</evidence>